<evidence type="ECO:0000313" key="5">
    <source>
        <dbReference type="WBParaSite" id="ACRNAN_scaffold4660.g9553.t1"/>
    </source>
</evidence>
<reference evidence="5" key="1">
    <citation type="submission" date="2022-11" db="UniProtKB">
        <authorList>
            <consortium name="WormBaseParasite"/>
        </authorList>
    </citation>
    <scope>IDENTIFICATION</scope>
</reference>
<dbReference type="PROSITE" id="PS51079">
    <property type="entry name" value="MBT"/>
    <property type="match status" value="1"/>
</dbReference>
<dbReference type="Proteomes" id="UP000887540">
    <property type="component" value="Unplaced"/>
</dbReference>
<dbReference type="InterPro" id="IPR050548">
    <property type="entry name" value="PcG_chromatin_remod_factors"/>
</dbReference>
<dbReference type="GO" id="GO:0045892">
    <property type="term" value="P:negative regulation of DNA-templated transcription"/>
    <property type="evidence" value="ECO:0007669"/>
    <property type="project" value="TreeGrafter"/>
</dbReference>
<evidence type="ECO:0000256" key="1">
    <source>
        <dbReference type="ARBA" id="ARBA00022737"/>
    </source>
</evidence>
<feature type="compositionally biased region" description="Basic and acidic residues" evidence="3">
    <location>
        <begin position="313"/>
        <end position="324"/>
    </location>
</feature>
<evidence type="ECO:0000313" key="4">
    <source>
        <dbReference type="Proteomes" id="UP000887540"/>
    </source>
</evidence>
<dbReference type="AlphaFoldDB" id="A0A914DYP5"/>
<protein>
    <submittedName>
        <fullName evidence="5">Uncharacterized protein</fullName>
    </submittedName>
</protein>
<feature type="repeat" description="MBT" evidence="2">
    <location>
        <begin position="113"/>
        <end position="223"/>
    </location>
</feature>
<proteinExistence type="predicted"/>
<dbReference type="PANTHER" id="PTHR12247">
    <property type="entry name" value="POLYCOMB GROUP PROTEIN"/>
    <property type="match status" value="1"/>
</dbReference>
<dbReference type="SUPFAM" id="SSF63748">
    <property type="entry name" value="Tudor/PWWP/MBT"/>
    <property type="match status" value="2"/>
</dbReference>
<dbReference type="Pfam" id="PF02820">
    <property type="entry name" value="MBT"/>
    <property type="match status" value="1"/>
</dbReference>
<dbReference type="GO" id="GO:0003682">
    <property type="term" value="F:chromatin binding"/>
    <property type="evidence" value="ECO:0007669"/>
    <property type="project" value="TreeGrafter"/>
</dbReference>
<name>A0A914DYP5_9BILA</name>
<feature type="compositionally biased region" description="Basic residues" evidence="3">
    <location>
        <begin position="349"/>
        <end position="360"/>
    </location>
</feature>
<dbReference type="Gene3D" id="2.30.30.140">
    <property type="match status" value="2"/>
</dbReference>
<keyword evidence="1" id="KW-0677">Repeat</keyword>
<dbReference type="GO" id="GO:0005634">
    <property type="term" value="C:nucleus"/>
    <property type="evidence" value="ECO:0007669"/>
    <property type="project" value="InterPro"/>
</dbReference>
<dbReference type="PANTHER" id="PTHR12247:SF132">
    <property type="entry name" value="POLYCOMB PROTEIN SCM"/>
    <property type="match status" value="1"/>
</dbReference>
<feature type="region of interest" description="Disordered" evidence="3">
    <location>
        <begin position="225"/>
        <end position="391"/>
    </location>
</feature>
<feature type="compositionally biased region" description="Low complexity" evidence="3">
    <location>
        <begin position="226"/>
        <end position="235"/>
    </location>
</feature>
<dbReference type="GO" id="GO:0042393">
    <property type="term" value="F:histone binding"/>
    <property type="evidence" value="ECO:0007669"/>
    <property type="project" value="TreeGrafter"/>
</dbReference>
<sequence>MAPSKDDEFDWETYMGDKAYTPASQEAFYQNPEIPENRFKVGKKVAIQDPRVPDSKCLGHIITVDKIWICVSLSGEKFAEYWLNCDDETLWPLSEVIKEGPLQPPKNFEGNPEKYMDYVDQQLQYDEDTEEDPRAPPEWFNRISPKLKPKENLFKPGMKLEVPDLKRFKAELYPAAVRSVNGNIVNVGFDGWGKKFDMTDTNECRFFYPVGTAKKIGVRLVPPPGYGAKATPKPKATPKTKTPKTVTEKKLNGNSAAATPASSKSTPINKTIPAKTPRKSAVGTSPKKSTAPLKPAGRRTDLKRNNSASSSEPDEKKPKLEDIKTASTKKYVPSLADALAKTTPSSAKKTPKSPAKKRKPISSVADDHHANSHSEIVLLPAKDIKPSDLTC</sequence>
<dbReference type="InterPro" id="IPR004092">
    <property type="entry name" value="Mbt"/>
</dbReference>
<feature type="compositionally biased region" description="Basic and acidic residues" evidence="3">
    <location>
        <begin position="382"/>
        <end position="391"/>
    </location>
</feature>
<feature type="compositionally biased region" description="Low complexity" evidence="3">
    <location>
        <begin position="255"/>
        <end position="267"/>
    </location>
</feature>
<accession>A0A914DYP5</accession>
<organism evidence="4 5">
    <name type="scientific">Acrobeloides nanus</name>
    <dbReference type="NCBI Taxonomy" id="290746"/>
    <lineage>
        <taxon>Eukaryota</taxon>
        <taxon>Metazoa</taxon>
        <taxon>Ecdysozoa</taxon>
        <taxon>Nematoda</taxon>
        <taxon>Chromadorea</taxon>
        <taxon>Rhabditida</taxon>
        <taxon>Tylenchina</taxon>
        <taxon>Cephalobomorpha</taxon>
        <taxon>Cephaloboidea</taxon>
        <taxon>Cephalobidae</taxon>
        <taxon>Acrobeloides</taxon>
    </lineage>
</organism>
<evidence type="ECO:0000256" key="3">
    <source>
        <dbReference type="SAM" id="MobiDB-lite"/>
    </source>
</evidence>
<dbReference type="SMART" id="SM00561">
    <property type="entry name" value="MBT"/>
    <property type="match status" value="2"/>
</dbReference>
<keyword evidence="4" id="KW-1185">Reference proteome</keyword>
<evidence type="ECO:0000256" key="2">
    <source>
        <dbReference type="PROSITE-ProRule" id="PRU00459"/>
    </source>
</evidence>
<dbReference type="WBParaSite" id="ACRNAN_scaffold4660.g9553.t1">
    <property type="protein sequence ID" value="ACRNAN_scaffold4660.g9553.t1"/>
    <property type="gene ID" value="ACRNAN_scaffold4660.g9553"/>
</dbReference>